<organism evidence="2 3">
    <name type="scientific">Corynebacterium meitnerae</name>
    <dbReference type="NCBI Taxonomy" id="2913498"/>
    <lineage>
        <taxon>Bacteria</taxon>
        <taxon>Bacillati</taxon>
        <taxon>Actinomycetota</taxon>
        <taxon>Actinomycetes</taxon>
        <taxon>Mycobacteriales</taxon>
        <taxon>Corynebacteriaceae</taxon>
        <taxon>Corynebacterium</taxon>
    </lineage>
</organism>
<dbReference type="InterPro" id="IPR013321">
    <property type="entry name" value="Arc_rbn_hlx_hlx"/>
</dbReference>
<proteinExistence type="predicted"/>
<dbReference type="EMBL" id="JAKMUS010000016">
    <property type="protein sequence ID" value="MCZ9294652.1"/>
    <property type="molecule type" value="Genomic_DNA"/>
</dbReference>
<dbReference type="InterPro" id="IPR002145">
    <property type="entry name" value="CopG"/>
</dbReference>
<dbReference type="CDD" id="cd22231">
    <property type="entry name" value="RHH_NikR_HicB-like"/>
    <property type="match status" value="1"/>
</dbReference>
<comment type="caution">
    <text evidence="2">The sequence shown here is derived from an EMBL/GenBank/DDBJ whole genome shotgun (WGS) entry which is preliminary data.</text>
</comment>
<name>A0A9X3RL25_9CORY</name>
<dbReference type="GO" id="GO:0006355">
    <property type="term" value="P:regulation of DNA-templated transcription"/>
    <property type="evidence" value="ECO:0007669"/>
    <property type="project" value="InterPro"/>
</dbReference>
<dbReference type="SUPFAM" id="SSF47598">
    <property type="entry name" value="Ribbon-helix-helix"/>
    <property type="match status" value="1"/>
</dbReference>
<accession>A0A9X3RL25</accession>
<dbReference type="Pfam" id="PF01402">
    <property type="entry name" value="RHH_1"/>
    <property type="match status" value="1"/>
</dbReference>
<protein>
    <submittedName>
        <fullName evidence="2">Ribbon-helix-helix protein, CopG family</fullName>
    </submittedName>
</protein>
<gene>
    <name evidence="2" type="ORF">L8U60_09170</name>
</gene>
<keyword evidence="3" id="KW-1185">Reference proteome</keyword>
<dbReference type="RefSeq" id="WP_269966069.1">
    <property type="nucleotide sequence ID" value="NZ_JAKMUS010000016.1"/>
</dbReference>
<sequence>MPVQASESQINTWATEAEQGYDVALLKKRGRGRPGRGATPSRVVTVRLTEAEIAALDSLAAKKHMSRSELVRKAIADLITE</sequence>
<dbReference type="Gene3D" id="1.10.1220.10">
    <property type="entry name" value="Met repressor-like"/>
    <property type="match status" value="1"/>
</dbReference>
<evidence type="ECO:0000313" key="2">
    <source>
        <dbReference type="EMBL" id="MCZ9294652.1"/>
    </source>
</evidence>
<dbReference type="InterPro" id="IPR010985">
    <property type="entry name" value="Ribbon_hlx_hlx"/>
</dbReference>
<feature type="domain" description="Ribbon-helix-helix protein CopG" evidence="1">
    <location>
        <begin position="43"/>
        <end position="80"/>
    </location>
</feature>
<dbReference type="AlphaFoldDB" id="A0A9X3RL25"/>
<evidence type="ECO:0000259" key="1">
    <source>
        <dbReference type="Pfam" id="PF01402"/>
    </source>
</evidence>
<dbReference type="Proteomes" id="UP001146468">
    <property type="component" value="Unassembled WGS sequence"/>
</dbReference>
<evidence type="ECO:0000313" key="3">
    <source>
        <dbReference type="Proteomes" id="UP001146468"/>
    </source>
</evidence>
<reference evidence="2" key="1">
    <citation type="submission" date="2022-02" db="EMBL/GenBank/DDBJ databases">
        <title>Corynebacterium sp. from urogenital microbiome.</title>
        <authorList>
            <person name="Cappelli E.A."/>
            <person name="Ribeiro T.G."/>
            <person name="Peixe L."/>
        </authorList>
    </citation>
    <scope>NUCLEOTIDE SEQUENCE</scope>
    <source>
        <strain evidence="2">C8Ua_172</strain>
    </source>
</reference>